<keyword evidence="2" id="KW-0812">Transmembrane</keyword>
<dbReference type="Proteomes" id="UP001189122">
    <property type="component" value="Unassembled WGS sequence"/>
</dbReference>
<dbReference type="EMBL" id="CACRZD030000006">
    <property type="protein sequence ID" value="CAA6662022.1"/>
    <property type="molecule type" value="Genomic_DNA"/>
</dbReference>
<dbReference type="GO" id="GO:0030943">
    <property type="term" value="F:mitochondrion targeting sequence binding"/>
    <property type="evidence" value="ECO:0007669"/>
    <property type="project" value="TreeGrafter"/>
</dbReference>
<accession>A0A7I8IXY4</accession>
<proteinExistence type="predicted"/>
<evidence type="ECO:0000256" key="2">
    <source>
        <dbReference type="ARBA" id="ARBA00022692"/>
    </source>
</evidence>
<gene>
    <name evidence="5" type="ORF">SI7747_06008416</name>
</gene>
<dbReference type="InterPro" id="IPR039175">
    <property type="entry name" value="TIM22"/>
</dbReference>
<dbReference type="Pfam" id="PF02466">
    <property type="entry name" value="Tim17"/>
    <property type="match status" value="1"/>
</dbReference>
<name>A0A7I8IXY4_SPIIN</name>
<dbReference type="AlphaFoldDB" id="A0A7I8IXY4"/>
<dbReference type="GO" id="GO:0042721">
    <property type="term" value="C:TIM22 mitochondrial import inner membrane insertion complex"/>
    <property type="evidence" value="ECO:0007669"/>
    <property type="project" value="InterPro"/>
</dbReference>
<evidence type="ECO:0000256" key="1">
    <source>
        <dbReference type="ARBA" id="ARBA00004141"/>
    </source>
</evidence>
<comment type="subcellular location">
    <subcellularLocation>
        <location evidence="1">Membrane</location>
        <topology evidence="1">Multi-pass membrane protein</topology>
    </subcellularLocation>
</comment>
<dbReference type="EMBL" id="LR743593">
    <property type="protein sequence ID" value="CAA2622369.1"/>
    <property type="molecule type" value="Genomic_DNA"/>
</dbReference>
<dbReference type="PANTHER" id="PTHR14110:SF5">
    <property type="entry name" value="OUTER ENVELOPE PORE PROTEIN 16-4, CHLOROPLASTIC"/>
    <property type="match status" value="1"/>
</dbReference>
<evidence type="ECO:0000313" key="5">
    <source>
        <dbReference type="EMBL" id="CAA2622369.1"/>
    </source>
</evidence>
<protein>
    <submittedName>
        <fullName evidence="5">Uncharacterized protein</fullName>
    </submittedName>
</protein>
<dbReference type="GO" id="GO:0008320">
    <property type="term" value="F:protein transmembrane transporter activity"/>
    <property type="evidence" value="ECO:0007669"/>
    <property type="project" value="TreeGrafter"/>
</dbReference>
<evidence type="ECO:0000256" key="3">
    <source>
        <dbReference type="ARBA" id="ARBA00022989"/>
    </source>
</evidence>
<dbReference type="GO" id="GO:0045039">
    <property type="term" value="P:protein insertion into mitochondrial inner membrane"/>
    <property type="evidence" value="ECO:0007669"/>
    <property type="project" value="InterPro"/>
</dbReference>
<sequence length="137" mass="14390">MEGSVGYSGRAMSREENIPCASLAVESVIRLGGAGLAWGLFYGSYEADRKVRLTGKSRAILVVKLVSKCGLLCGFSAGTFSATHCRVQQYRMKKDRLNSSIAGAITGAALALRTRSLKQILGAASVVSALATIAHLP</sequence>
<evidence type="ECO:0000313" key="6">
    <source>
        <dbReference type="Proteomes" id="UP001189122"/>
    </source>
</evidence>
<evidence type="ECO:0000256" key="4">
    <source>
        <dbReference type="ARBA" id="ARBA00023136"/>
    </source>
</evidence>
<keyword evidence="4" id="KW-0472">Membrane</keyword>
<organism evidence="5">
    <name type="scientific">Spirodela intermedia</name>
    <name type="common">Intermediate duckweed</name>
    <dbReference type="NCBI Taxonomy" id="51605"/>
    <lineage>
        <taxon>Eukaryota</taxon>
        <taxon>Viridiplantae</taxon>
        <taxon>Streptophyta</taxon>
        <taxon>Embryophyta</taxon>
        <taxon>Tracheophyta</taxon>
        <taxon>Spermatophyta</taxon>
        <taxon>Magnoliopsida</taxon>
        <taxon>Liliopsida</taxon>
        <taxon>Araceae</taxon>
        <taxon>Lemnoideae</taxon>
        <taxon>Spirodela</taxon>
    </lineage>
</organism>
<keyword evidence="6" id="KW-1185">Reference proteome</keyword>
<reference evidence="5 6" key="1">
    <citation type="submission" date="2019-12" db="EMBL/GenBank/DDBJ databases">
        <authorList>
            <person name="Scholz U."/>
            <person name="Mascher M."/>
            <person name="Fiebig A."/>
        </authorList>
    </citation>
    <scope>NUCLEOTIDE SEQUENCE</scope>
</reference>
<dbReference type="PANTHER" id="PTHR14110">
    <property type="entry name" value="MITOCHONDRIAL IMPORT INNER MEMBRANE TRANSLOCASE SUBUNIT TIM22"/>
    <property type="match status" value="1"/>
</dbReference>
<keyword evidence="3" id="KW-1133">Transmembrane helix</keyword>